<name>A0A3S5CLH5_9PLAT</name>
<gene>
    <name evidence="2" type="ORF">PXEA_LOCUS24349</name>
</gene>
<dbReference type="AlphaFoldDB" id="A0A3S5CLH5"/>
<accession>A0A3S5CLH5</accession>
<evidence type="ECO:0000313" key="2">
    <source>
        <dbReference type="EMBL" id="VEL30909.1"/>
    </source>
</evidence>
<dbReference type="Proteomes" id="UP000784294">
    <property type="component" value="Unassembled WGS sequence"/>
</dbReference>
<feature type="compositionally biased region" description="Acidic residues" evidence="1">
    <location>
        <begin position="90"/>
        <end position="102"/>
    </location>
</feature>
<evidence type="ECO:0000313" key="3">
    <source>
        <dbReference type="Proteomes" id="UP000784294"/>
    </source>
</evidence>
<sequence>MSCDLIPGRYWLAMFWAGGPNNEELNEVTYYLRQSVTAALSSLSTRQLADVLADQPRISSGSGSPLVYDDPWSVDCPALFALREFGELALPDDQEEDDEEEEKAASADGADYEVLGGGAAARSGGAGTNSDARGSGSAVVDLLNPLASCPRRRFWHTATQASDGAIYVIGGLYTPDLQFASGRIERFRLAMPLRLEQSCLRGLAGQLVSWAHWRECAQARCLQAGADLSAAASDSGGPFGRGTSGTGASATTRRMKGLLRSAANLSSRSLSASVSSSNVLLQHAVYRHFIRSLSARSLLPSSCCQAKHVAGSNTKSSLVKPRVCQMETDDQDPDSRIEDG</sequence>
<proteinExistence type="predicted"/>
<reference evidence="2" key="1">
    <citation type="submission" date="2018-11" db="EMBL/GenBank/DDBJ databases">
        <authorList>
            <consortium name="Pathogen Informatics"/>
        </authorList>
    </citation>
    <scope>NUCLEOTIDE SEQUENCE</scope>
</reference>
<dbReference type="EMBL" id="CAAALY010116812">
    <property type="protein sequence ID" value="VEL30909.1"/>
    <property type="molecule type" value="Genomic_DNA"/>
</dbReference>
<feature type="region of interest" description="Disordered" evidence="1">
    <location>
        <begin position="90"/>
        <end position="109"/>
    </location>
</feature>
<feature type="non-terminal residue" evidence="2">
    <location>
        <position position="1"/>
    </location>
</feature>
<evidence type="ECO:0000256" key="1">
    <source>
        <dbReference type="SAM" id="MobiDB-lite"/>
    </source>
</evidence>
<protein>
    <submittedName>
        <fullName evidence="2">Uncharacterized protein</fullName>
    </submittedName>
</protein>
<comment type="caution">
    <text evidence="2">The sequence shown here is derived from an EMBL/GenBank/DDBJ whole genome shotgun (WGS) entry which is preliminary data.</text>
</comment>
<organism evidence="2 3">
    <name type="scientific">Protopolystoma xenopodis</name>
    <dbReference type="NCBI Taxonomy" id="117903"/>
    <lineage>
        <taxon>Eukaryota</taxon>
        <taxon>Metazoa</taxon>
        <taxon>Spiralia</taxon>
        <taxon>Lophotrochozoa</taxon>
        <taxon>Platyhelminthes</taxon>
        <taxon>Monogenea</taxon>
        <taxon>Polyopisthocotylea</taxon>
        <taxon>Polystomatidea</taxon>
        <taxon>Polystomatidae</taxon>
        <taxon>Protopolystoma</taxon>
    </lineage>
</organism>
<keyword evidence="3" id="KW-1185">Reference proteome</keyword>